<accession>A0ABQ5HV84</accession>
<dbReference type="PANTHER" id="PTHR10492:SF90">
    <property type="entry name" value="ATP-DEPENDENT DNA HELICASE"/>
    <property type="match status" value="1"/>
</dbReference>
<dbReference type="PANTHER" id="PTHR10492">
    <property type="match status" value="1"/>
</dbReference>
<comment type="caution">
    <text evidence="1">The sequence shown here is derived from an EMBL/GenBank/DDBJ whole genome shotgun (WGS) entry which is preliminary data.</text>
</comment>
<dbReference type="Proteomes" id="UP001151760">
    <property type="component" value="Unassembled WGS sequence"/>
</dbReference>
<gene>
    <name evidence="1" type="ORF">Tco_1080455</name>
</gene>
<organism evidence="1 2">
    <name type="scientific">Tanacetum coccineum</name>
    <dbReference type="NCBI Taxonomy" id="301880"/>
    <lineage>
        <taxon>Eukaryota</taxon>
        <taxon>Viridiplantae</taxon>
        <taxon>Streptophyta</taxon>
        <taxon>Embryophyta</taxon>
        <taxon>Tracheophyta</taxon>
        <taxon>Spermatophyta</taxon>
        <taxon>Magnoliopsida</taxon>
        <taxon>eudicotyledons</taxon>
        <taxon>Gunneridae</taxon>
        <taxon>Pentapetalae</taxon>
        <taxon>asterids</taxon>
        <taxon>campanulids</taxon>
        <taxon>Asterales</taxon>
        <taxon>Asteraceae</taxon>
        <taxon>Asteroideae</taxon>
        <taxon>Anthemideae</taxon>
        <taxon>Anthemidinae</taxon>
        <taxon>Tanacetum</taxon>
    </lineage>
</organism>
<evidence type="ECO:0000313" key="2">
    <source>
        <dbReference type="Proteomes" id="UP001151760"/>
    </source>
</evidence>
<protein>
    <submittedName>
        <fullName evidence="1">ATP-dependent DNA helicase PIF1-like protein</fullName>
    </submittedName>
</protein>
<reference evidence="1" key="1">
    <citation type="journal article" date="2022" name="Int. J. Mol. Sci.">
        <title>Draft Genome of Tanacetum Coccineum: Genomic Comparison of Closely Related Tanacetum-Family Plants.</title>
        <authorList>
            <person name="Yamashiro T."/>
            <person name="Shiraishi A."/>
            <person name="Nakayama K."/>
            <person name="Satake H."/>
        </authorList>
    </citation>
    <scope>NUCLEOTIDE SEQUENCE</scope>
</reference>
<sequence length="179" mass="20385">MGIGASRYPELQLTDDQIMNYCLVEIEALQILPVIPKGKGPEVVQACINRSELWKSCKEEEDEESWIEIPEEFIIKSTKSPINKIVKQTFPGFATRKSKDEYLKERAILTPRNDDVDAINAYMFKMLPDASVTYNGADKVCKASTDTLDQQHLYPIEFLNSLNFLGMPPHALSLKRNYP</sequence>
<reference evidence="1" key="2">
    <citation type="submission" date="2022-01" db="EMBL/GenBank/DDBJ databases">
        <authorList>
            <person name="Yamashiro T."/>
            <person name="Shiraishi A."/>
            <person name="Satake H."/>
            <person name="Nakayama K."/>
        </authorList>
    </citation>
    <scope>NUCLEOTIDE SEQUENCE</scope>
</reference>
<keyword evidence="2" id="KW-1185">Reference proteome</keyword>
<evidence type="ECO:0000313" key="1">
    <source>
        <dbReference type="EMBL" id="GJT91610.1"/>
    </source>
</evidence>
<proteinExistence type="predicted"/>
<dbReference type="EMBL" id="BQNB010020034">
    <property type="protein sequence ID" value="GJT91610.1"/>
    <property type="molecule type" value="Genomic_DNA"/>
</dbReference>
<name>A0ABQ5HV84_9ASTR</name>